<organism evidence="1 2">
    <name type="scientific">Punica granatum</name>
    <name type="common">Pomegranate</name>
    <dbReference type="NCBI Taxonomy" id="22663"/>
    <lineage>
        <taxon>Eukaryota</taxon>
        <taxon>Viridiplantae</taxon>
        <taxon>Streptophyta</taxon>
        <taxon>Embryophyta</taxon>
        <taxon>Tracheophyta</taxon>
        <taxon>Spermatophyta</taxon>
        <taxon>Magnoliopsida</taxon>
        <taxon>eudicotyledons</taxon>
        <taxon>Gunneridae</taxon>
        <taxon>Pentapetalae</taxon>
        <taxon>rosids</taxon>
        <taxon>malvids</taxon>
        <taxon>Myrtales</taxon>
        <taxon>Lythraceae</taxon>
        <taxon>Punica</taxon>
    </lineage>
</organism>
<dbReference type="Proteomes" id="UP000233551">
    <property type="component" value="Unassembled WGS sequence"/>
</dbReference>
<reference evidence="1 2" key="1">
    <citation type="submission" date="2017-11" db="EMBL/GenBank/DDBJ databases">
        <title>De-novo sequencing of pomegranate (Punica granatum L.) genome.</title>
        <authorList>
            <person name="Akparov Z."/>
            <person name="Amiraslanov A."/>
            <person name="Hajiyeva S."/>
            <person name="Abbasov M."/>
            <person name="Kaur K."/>
            <person name="Hamwieh A."/>
            <person name="Solovyev V."/>
            <person name="Salamov A."/>
            <person name="Braich B."/>
            <person name="Kosarev P."/>
            <person name="Mahmoud A."/>
            <person name="Hajiyev E."/>
            <person name="Babayeva S."/>
            <person name="Izzatullayeva V."/>
            <person name="Mammadov A."/>
            <person name="Mammadov A."/>
            <person name="Sharifova S."/>
            <person name="Ojaghi J."/>
            <person name="Eynullazada K."/>
            <person name="Bayramov B."/>
            <person name="Abdulazimova A."/>
            <person name="Shahmuradov I."/>
        </authorList>
    </citation>
    <scope>NUCLEOTIDE SEQUENCE [LARGE SCALE GENOMIC DNA]</scope>
    <source>
        <strain evidence="2">cv. AG2017</strain>
        <tissue evidence="1">Leaf</tissue>
    </source>
</reference>
<name>A0A2I0I4F3_PUNGR</name>
<protein>
    <submittedName>
        <fullName evidence="1">Uncharacterized protein</fullName>
    </submittedName>
</protein>
<gene>
    <name evidence="1" type="ORF">CRG98_040769</name>
</gene>
<evidence type="ECO:0000313" key="2">
    <source>
        <dbReference type="Proteomes" id="UP000233551"/>
    </source>
</evidence>
<dbReference type="AlphaFoldDB" id="A0A2I0I4F3"/>
<dbReference type="EMBL" id="PGOL01004000">
    <property type="protein sequence ID" value="PKI38841.1"/>
    <property type="molecule type" value="Genomic_DNA"/>
</dbReference>
<keyword evidence="2" id="KW-1185">Reference proteome</keyword>
<accession>A0A2I0I4F3</accession>
<evidence type="ECO:0000313" key="1">
    <source>
        <dbReference type="EMBL" id="PKI38841.1"/>
    </source>
</evidence>
<proteinExistence type="predicted"/>
<comment type="caution">
    <text evidence="1">The sequence shown here is derived from an EMBL/GenBank/DDBJ whole genome shotgun (WGS) entry which is preliminary data.</text>
</comment>
<sequence>MKLVVDLLDGYAEEGRELASDHCDRVGYKDALGGGRRLLDERRILLNCGCQLCSLEVEHCMLGVPEFGGENNIKAVLKKTTGRLNDGISDKKAINKHASKQAESSPNPLKVPSEVAKLCIPEFHLVGARMHLPMQRGSGVSTFPGTRDSRA</sequence>